<keyword evidence="2" id="KW-1185">Reference proteome</keyword>
<gene>
    <name evidence="1" type="ORF">SAMN04489750_3625</name>
</gene>
<dbReference type="NCBIfam" id="NF006743">
    <property type="entry name" value="PRK09270.1-2"/>
    <property type="match status" value="1"/>
</dbReference>
<dbReference type="PANTHER" id="PTHR10285">
    <property type="entry name" value="URIDINE KINASE"/>
    <property type="match status" value="1"/>
</dbReference>
<dbReference type="RefSeq" id="WP_109688062.1">
    <property type="nucleotide sequence ID" value="NZ_QGDN01000001.1"/>
</dbReference>
<dbReference type="EMBL" id="UESZ01000001">
    <property type="protein sequence ID" value="SSA36238.1"/>
    <property type="molecule type" value="Genomic_DNA"/>
</dbReference>
<keyword evidence="1" id="KW-0418">Kinase</keyword>
<name>A0A2Y8ZY79_9MICO</name>
<sequence>MTSSGDTSLTVADEILAAVTDLVGDRRVVLGVAGTPGAGKTTFAQLLVQRLCDLRGPGWAAHLPMDGFHIGDRQLARLGFLDRKGAPDTFDADGYAATLGRVRTATGPVFVPGFDRALEQPIAADMVVPAEARLVVTEGNYLLLQEGRWVAARAQLDEVWYVAGDDRVRLERLVSRHVEFGKTPAQAREWVANVDQPNAQRIAAAAERADRVVRNDGAGFGW</sequence>
<organism evidence="1 2">
    <name type="scientific">Branchiibius hedensis</name>
    <dbReference type="NCBI Taxonomy" id="672460"/>
    <lineage>
        <taxon>Bacteria</taxon>
        <taxon>Bacillati</taxon>
        <taxon>Actinomycetota</taxon>
        <taxon>Actinomycetes</taxon>
        <taxon>Micrococcales</taxon>
        <taxon>Dermacoccaceae</taxon>
        <taxon>Branchiibius</taxon>
    </lineage>
</organism>
<evidence type="ECO:0000313" key="1">
    <source>
        <dbReference type="EMBL" id="SSA36238.1"/>
    </source>
</evidence>
<dbReference type="SUPFAM" id="SSF52540">
    <property type="entry name" value="P-loop containing nucleoside triphosphate hydrolases"/>
    <property type="match status" value="1"/>
</dbReference>
<dbReference type="Gene3D" id="3.40.50.300">
    <property type="entry name" value="P-loop containing nucleotide triphosphate hydrolases"/>
    <property type="match status" value="1"/>
</dbReference>
<protein>
    <submittedName>
        <fullName evidence="1">Panthothenate kinase</fullName>
    </submittedName>
</protein>
<dbReference type="AlphaFoldDB" id="A0A2Y8ZY79"/>
<reference evidence="2" key="1">
    <citation type="submission" date="2016-10" db="EMBL/GenBank/DDBJ databases">
        <authorList>
            <person name="Varghese N."/>
            <person name="Submissions S."/>
        </authorList>
    </citation>
    <scope>NUCLEOTIDE SEQUENCE [LARGE SCALE GENOMIC DNA]</scope>
    <source>
        <strain evidence="2">DSM 22951</strain>
    </source>
</reference>
<dbReference type="Proteomes" id="UP000250028">
    <property type="component" value="Unassembled WGS sequence"/>
</dbReference>
<accession>A0A2Y8ZY79</accession>
<dbReference type="InterPro" id="IPR027417">
    <property type="entry name" value="P-loop_NTPase"/>
</dbReference>
<keyword evidence="1" id="KW-0808">Transferase</keyword>
<dbReference type="GO" id="GO:0016301">
    <property type="term" value="F:kinase activity"/>
    <property type="evidence" value="ECO:0007669"/>
    <property type="project" value="UniProtKB-KW"/>
</dbReference>
<proteinExistence type="predicted"/>
<dbReference type="OrthoDB" id="3192509at2"/>
<evidence type="ECO:0000313" key="2">
    <source>
        <dbReference type="Proteomes" id="UP000250028"/>
    </source>
</evidence>